<dbReference type="PANTHER" id="PTHR33678">
    <property type="entry name" value="BLL1576 PROTEIN"/>
    <property type="match status" value="1"/>
</dbReference>
<dbReference type="EMBL" id="CP013690">
    <property type="protein sequence ID" value="ALU27319.1"/>
    <property type="molecule type" value="Genomic_DNA"/>
</dbReference>
<reference evidence="5 6" key="1">
    <citation type="journal article" date="2016" name="J. Zhejiang Univ. Sci. B">
        <title>Antibiotic resistance mechanisms of Myroides sp.</title>
        <authorList>
            <person name="Hu S."/>
            <person name="Yuan S."/>
            <person name="Qu H."/>
            <person name="Jiang T."/>
            <person name="Zhou Y."/>
            <person name="Wang M."/>
            <person name="Ming D."/>
        </authorList>
    </citation>
    <scope>NUCLEOTIDE SEQUENCE [LARGE SCALE GENOMIC DNA]</scope>
    <source>
        <strain evidence="5 6">PR63039</strain>
    </source>
</reference>
<dbReference type="InterPro" id="IPR024463">
    <property type="entry name" value="Transposase_TnpC_homeodom"/>
</dbReference>
<dbReference type="Proteomes" id="UP000069030">
    <property type="component" value="Chromosome"/>
</dbReference>
<dbReference type="Pfam" id="PF13007">
    <property type="entry name" value="LZ_Tnp_IS66"/>
    <property type="match status" value="1"/>
</dbReference>
<dbReference type="PANTHER" id="PTHR33678:SF1">
    <property type="entry name" value="BLL1576 PROTEIN"/>
    <property type="match status" value="1"/>
</dbReference>
<feature type="domain" description="Transposase TnpC homeodomain" evidence="3">
    <location>
        <begin position="62"/>
        <end position="133"/>
    </location>
</feature>
<keyword evidence="1" id="KW-0175">Coiled coil</keyword>
<evidence type="ECO:0000259" key="3">
    <source>
        <dbReference type="Pfam" id="PF13007"/>
    </source>
</evidence>
<dbReference type="Pfam" id="PF03050">
    <property type="entry name" value="DDE_Tnp_IS66"/>
    <property type="match status" value="1"/>
</dbReference>
<evidence type="ECO:0000256" key="1">
    <source>
        <dbReference type="SAM" id="Coils"/>
    </source>
</evidence>
<feature type="domain" description="Transposase IS66 central" evidence="2">
    <location>
        <begin position="194"/>
        <end position="475"/>
    </location>
</feature>
<accession>A0AAI8C5G7</accession>
<protein>
    <submittedName>
        <fullName evidence="5">Transposase</fullName>
    </submittedName>
</protein>
<dbReference type="AlphaFoldDB" id="A0AAI8C5G7"/>
<name>A0AAI8C5G7_9FLAO</name>
<evidence type="ECO:0000259" key="2">
    <source>
        <dbReference type="Pfam" id="PF03050"/>
    </source>
</evidence>
<sequence>MEIDLENLSKEQLLALIKKQSKTISKQDKINTKLEQKTSKLEQKTSKLEQKTSQLEQEKQELQRLVDLLRRMQFGQKRERFEDPNQTQLPLEVQQAVLEEQEEVIKQEITYSRQKKKHPGRAKLPDHLPVEEIEIYPEGDLSDKICIGKETTDVLDYVPGYFKIKRYIRYKYATKDKDNTQISIALLPERIIDKGIPSEGLLSTILVDKYVDHLPLYRQKQRFSRENIDIASSTIDGWAAQCMDALKPLYEKLLLDIKNEGYLQVDETTIKVLDEKKKDKSHLGYYWVYHAPISKLVMFNYSPTRSGSAALPVLENFKGYLQTDGYSGYKAYGAKSGVVHLGCWAHARREFERALDNDKTKAQHVLVEIQKLYAVERKAKEQNLTPEQIKELRLEQSLPIINELGKYMFVQMKLVLPKSQIGKAFAYSQTRWDNLSAYLYDGNLQIDNNLIENVIRPVAIGRKNYLFAGSHDAAQRAAMAYTFFANCKKHDINPYQWLKYVLENIQSINHKNITDLYPHNYKTLNSNVVEE</sequence>
<evidence type="ECO:0000259" key="4">
    <source>
        <dbReference type="Pfam" id="PF13817"/>
    </source>
</evidence>
<feature type="domain" description="Transposase IS66 C-terminal" evidence="4">
    <location>
        <begin position="483"/>
        <end position="519"/>
    </location>
</feature>
<dbReference type="InterPro" id="IPR052344">
    <property type="entry name" value="Transposase-related"/>
</dbReference>
<dbReference type="RefSeq" id="WP_058699585.1">
    <property type="nucleotide sequence ID" value="NZ_CP013690.1"/>
</dbReference>
<dbReference type="NCBIfam" id="NF033517">
    <property type="entry name" value="transpos_IS66"/>
    <property type="match status" value="1"/>
</dbReference>
<gene>
    <name evidence="5" type="ORF">AS202_14625</name>
</gene>
<organism evidence="5 6">
    <name type="scientific">Myroides odoratimimus</name>
    <dbReference type="NCBI Taxonomy" id="76832"/>
    <lineage>
        <taxon>Bacteria</taxon>
        <taxon>Pseudomonadati</taxon>
        <taxon>Bacteroidota</taxon>
        <taxon>Flavobacteriia</taxon>
        <taxon>Flavobacteriales</taxon>
        <taxon>Flavobacteriaceae</taxon>
        <taxon>Myroides</taxon>
    </lineage>
</organism>
<proteinExistence type="predicted"/>
<dbReference type="InterPro" id="IPR004291">
    <property type="entry name" value="Transposase_IS66_central"/>
</dbReference>
<dbReference type="KEGG" id="mod:AS202_14625"/>
<dbReference type="Pfam" id="PF13817">
    <property type="entry name" value="DDE_Tnp_IS66_C"/>
    <property type="match status" value="1"/>
</dbReference>
<evidence type="ECO:0000313" key="5">
    <source>
        <dbReference type="EMBL" id="ALU27319.1"/>
    </source>
</evidence>
<evidence type="ECO:0000313" key="6">
    <source>
        <dbReference type="Proteomes" id="UP000069030"/>
    </source>
</evidence>
<dbReference type="InterPro" id="IPR039552">
    <property type="entry name" value="IS66_C"/>
</dbReference>
<feature type="coiled-coil region" evidence="1">
    <location>
        <begin position="31"/>
        <end position="72"/>
    </location>
</feature>